<comment type="caution">
    <text evidence="4">The sequence shown here is derived from an EMBL/GenBank/DDBJ whole genome shotgun (WGS) entry which is preliminary data.</text>
</comment>
<dbReference type="SUPFAM" id="SSF46689">
    <property type="entry name" value="Homeodomain-like"/>
    <property type="match status" value="1"/>
</dbReference>
<dbReference type="Gene3D" id="1.10.357.10">
    <property type="entry name" value="Tetracycline Repressor, domain 2"/>
    <property type="match status" value="1"/>
</dbReference>
<feature type="domain" description="HTH tetR-type" evidence="3">
    <location>
        <begin position="4"/>
        <end position="64"/>
    </location>
</feature>
<evidence type="ECO:0000256" key="1">
    <source>
        <dbReference type="ARBA" id="ARBA00023125"/>
    </source>
</evidence>
<dbReference type="PANTHER" id="PTHR43479">
    <property type="entry name" value="ACREF/ENVCD OPERON REPRESSOR-RELATED"/>
    <property type="match status" value="1"/>
</dbReference>
<dbReference type="InterPro" id="IPR009057">
    <property type="entry name" value="Homeodomain-like_sf"/>
</dbReference>
<keyword evidence="5" id="KW-1185">Reference proteome</keyword>
<dbReference type="EMBL" id="JAAGVY010000002">
    <property type="protein sequence ID" value="NEN22272.1"/>
    <property type="molecule type" value="Genomic_DNA"/>
</dbReference>
<proteinExistence type="predicted"/>
<dbReference type="PANTHER" id="PTHR43479:SF11">
    <property type="entry name" value="ACREF_ENVCD OPERON REPRESSOR-RELATED"/>
    <property type="match status" value="1"/>
</dbReference>
<evidence type="ECO:0000259" key="3">
    <source>
        <dbReference type="PROSITE" id="PS50977"/>
    </source>
</evidence>
<dbReference type="PROSITE" id="PS50977">
    <property type="entry name" value="HTH_TETR_2"/>
    <property type="match status" value="1"/>
</dbReference>
<accession>A0A7K3WN26</accession>
<feature type="DNA-binding region" description="H-T-H motif" evidence="2">
    <location>
        <begin position="27"/>
        <end position="46"/>
    </location>
</feature>
<dbReference type="PRINTS" id="PR00455">
    <property type="entry name" value="HTHTETR"/>
</dbReference>
<keyword evidence="1 2" id="KW-0238">DNA-binding</keyword>
<dbReference type="InterPro" id="IPR050624">
    <property type="entry name" value="HTH-type_Tx_Regulator"/>
</dbReference>
<dbReference type="Proteomes" id="UP000486602">
    <property type="component" value="Unassembled WGS sequence"/>
</dbReference>
<protein>
    <submittedName>
        <fullName evidence="4">TetR/AcrR family transcriptional regulator</fullName>
    </submittedName>
</protein>
<evidence type="ECO:0000313" key="5">
    <source>
        <dbReference type="Proteomes" id="UP000486602"/>
    </source>
</evidence>
<dbReference type="InterPro" id="IPR036271">
    <property type="entry name" value="Tet_transcr_reg_TetR-rel_C_sf"/>
</dbReference>
<organism evidence="4 5">
    <name type="scientific">Cryomorpha ignava</name>
    <dbReference type="NCBI Taxonomy" id="101383"/>
    <lineage>
        <taxon>Bacteria</taxon>
        <taxon>Pseudomonadati</taxon>
        <taxon>Bacteroidota</taxon>
        <taxon>Flavobacteriia</taxon>
        <taxon>Flavobacteriales</taxon>
        <taxon>Cryomorphaceae</taxon>
        <taxon>Cryomorpha</taxon>
    </lineage>
</organism>
<reference evidence="4 5" key="1">
    <citation type="submission" date="2020-02" db="EMBL/GenBank/DDBJ databases">
        <title>Out from the shadows clarifying the taxonomy of the family Cryomorphaceae and related taxa by utilizing the GTDB taxonomic framework.</title>
        <authorList>
            <person name="Bowman J.P."/>
        </authorList>
    </citation>
    <scope>NUCLEOTIDE SEQUENCE [LARGE SCALE GENOMIC DNA]</scope>
    <source>
        <strain evidence="4 5">QSSC 1-22</strain>
    </source>
</reference>
<dbReference type="Pfam" id="PF00440">
    <property type="entry name" value="TetR_N"/>
    <property type="match status" value="1"/>
</dbReference>
<evidence type="ECO:0000313" key="4">
    <source>
        <dbReference type="EMBL" id="NEN22272.1"/>
    </source>
</evidence>
<evidence type="ECO:0000256" key="2">
    <source>
        <dbReference type="PROSITE-ProRule" id="PRU00335"/>
    </source>
</evidence>
<dbReference type="InterPro" id="IPR013570">
    <property type="entry name" value="Tscrpt_reg_YsiA_C"/>
</dbReference>
<dbReference type="SUPFAM" id="SSF48498">
    <property type="entry name" value="Tetracyclin repressor-like, C-terminal domain"/>
    <property type="match status" value="1"/>
</dbReference>
<name>A0A7K3WN26_9FLAO</name>
<dbReference type="GO" id="GO:0003677">
    <property type="term" value="F:DNA binding"/>
    <property type="evidence" value="ECO:0007669"/>
    <property type="project" value="UniProtKB-UniRule"/>
</dbReference>
<sequence>MDLSERQFEIITAAGKLLTRSGVMGLTIKNLAKEMQFSESAIYRHFSSKEEIIVSMLYYLAYDMDNRFTQAMNKSEDTETRFLKLFRNQAAFFTENPYFVIVVFSDGLLEESERINKAITKIMETKISHLMPIIVSGQKNGFLKTDLTPEELVHIIMGTFRLLMYKWRISNFEFNLKARNDKMLQSLLTLIKK</sequence>
<dbReference type="Pfam" id="PF08359">
    <property type="entry name" value="TetR_C_4"/>
    <property type="match status" value="1"/>
</dbReference>
<gene>
    <name evidence="4" type="ORF">G3O08_01980</name>
</gene>
<dbReference type="InterPro" id="IPR001647">
    <property type="entry name" value="HTH_TetR"/>
</dbReference>
<dbReference type="AlphaFoldDB" id="A0A7K3WN26"/>